<dbReference type="EMBL" id="KN880755">
    <property type="protein sequence ID" value="KIY62706.1"/>
    <property type="molecule type" value="Genomic_DNA"/>
</dbReference>
<accession>A0A0D7AZM2</accession>
<organism evidence="1 2">
    <name type="scientific">Cylindrobasidium torrendii FP15055 ss-10</name>
    <dbReference type="NCBI Taxonomy" id="1314674"/>
    <lineage>
        <taxon>Eukaryota</taxon>
        <taxon>Fungi</taxon>
        <taxon>Dikarya</taxon>
        <taxon>Basidiomycota</taxon>
        <taxon>Agaricomycotina</taxon>
        <taxon>Agaricomycetes</taxon>
        <taxon>Agaricomycetidae</taxon>
        <taxon>Agaricales</taxon>
        <taxon>Marasmiineae</taxon>
        <taxon>Physalacriaceae</taxon>
        <taxon>Cylindrobasidium</taxon>
    </lineage>
</organism>
<sequence length="387" mass="44108">MYSESDSHISFFNQHEHSDRCSLVHGLVDACTASLSTPESGPRRCWRFYAGLRDVLKTSVIYLDSLVNTRPDFFTASLRFVTSPLGPSNDARLDAVGKAAAHCTCPNDGNLWAHQPFEEGKFIDSAHCAEQIYAALTWISLAGVSKISVESDGTFSFETRVTSFDDLEYYAKKRYELTGYLPWPRNRADVFPKSPLGIVETLWYCFHKFNPTNRGYSLSLLSYFLLIDDSCPHQLIRNLGLMPDFPTQAMDHIQLIIDCHMKDGAKTLSESDTHATEFLTILWMFIGVANTIVSATDKSDVSAMKEIWMEHARDIICAMSHCLEIYGESGGWEAQPWFMEYRTRSLEDMTIDVAVCLLHMCDNRWGAPLYSRRDFMRLHEKIRAQIR</sequence>
<protein>
    <submittedName>
        <fullName evidence="1">Uncharacterized protein</fullName>
    </submittedName>
</protein>
<reference evidence="1 2" key="1">
    <citation type="journal article" date="2015" name="Fungal Genet. Biol.">
        <title>Evolution of novel wood decay mechanisms in Agaricales revealed by the genome sequences of Fistulina hepatica and Cylindrobasidium torrendii.</title>
        <authorList>
            <person name="Floudas D."/>
            <person name="Held B.W."/>
            <person name="Riley R."/>
            <person name="Nagy L.G."/>
            <person name="Koehler G."/>
            <person name="Ransdell A.S."/>
            <person name="Younus H."/>
            <person name="Chow J."/>
            <person name="Chiniquy J."/>
            <person name="Lipzen A."/>
            <person name="Tritt A."/>
            <person name="Sun H."/>
            <person name="Haridas S."/>
            <person name="LaButti K."/>
            <person name="Ohm R.A."/>
            <person name="Kues U."/>
            <person name="Blanchette R.A."/>
            <person name="Grigoriev I.V."/>
            <person name="Minto R.E."/>
            <person name="Hibbett D.S."/>
        </authorList>
    </citation>
    <scope>NUCLEOTIDE SEQUENCE [LARGE SCALE GENOMIC DNA]</scope>
    <source>
        <strain evidence="1 2">FP15055 ss-10</strain>
    </source>
</reference>
<dbReference type="AlphaFoldDB" id="A0A0D7AZM2"/>
<evidence type="ECO:0000313" key="2">
    <source>
        <dbReference type="Proteomes" id="UP000054007"/>
    </source>
</evidence>
<keyword evidence="2" id="KW-1185">Reference proteome</keyword>
<name>A0A0D7AZM2_9AGAR</name>
<proteinExistence type="predicted"/>
<evidence type="ECO:0000313" key="1">
    <source>
        <dbReference type="EMBL" id="KIY62706.1"/>
    </source>
</evidence>
<dbReference type="Proteomes" id="UP000054007">
    <property type="component" value="Unassembled WGS sequence"/>
</dbReference>
<gene>
    <name evidence="1" type="ORF">CYLTODRAFT_458752</name>
</gene>